<evidence type="ECO:0000256" key="1">
    <source>
        <dbReference type="SAM" id="MobiDB-lite"/>
    </source>
</evidence>
<feature type="region of interest" description="Disordered" evidence="1">
    <location>
        <begin position="1"/>
        <end position="23"/>
    </location>
</feature>
<name>A0A2A2TDV5_9CYAN</name>
<reference evidence="3 4" key="1">
    <citation type="submission" date="2017-08" db="EMBL/GenBank/DDBJ databases">
        <title>Draft genome sequence of filamentous cyanobacterium Calothrix elsteri CCALA 953.</title>
        <authorList>
            <person name="Gagunashvili A.N."/>
            <person name="Elster J."/>
            <person name="Andresson O.S."/>
        </authorList>
    </citation>
    <scope>NUCLEOTIDE SEQUENCE [LARGE SCALE GENOMIC DNA]</scope>
    <source>
        <strain evidence="3 4">CCALA 953</strain>
    </source>
</reference>
<dbReference type="RefSeq" id="WP_095723769.1">
    <property type="nucleotide sequence ID" value="NZ_NTFS01000312.1"/>
</dbReference>
<evidence type="ECO:0008006" key="5">
    <source>
        <dbReference type="Google" id="ProtNLM"/>
    </source>
</evidence>
<evidence type="ECO:0000313" key="3">
    <source>
        <dbReference type="EMBL" id="PAX51903.1"/>
    </source>
</evidence>
<evidence type="ECO:0000256" key="2">
    <source>
        <dbReference type="SAM" id="Phobius"/>
    </source>
</evidence>
<dbReference type="Proteomes" id="UP000218238">
    <property type="component" value="Unassembled WGS sequence"/>
</dbReference>
<keyword evidence="4" id="KW-1185">Reference proteome</keyword>
<keyword evidence="2" id="KW-0472">Membrane</keyword>
<feature type="transmembrane region" description="Helical" evidence="2">
    <location>
        <begin position="113"/>
        <end position="134"/>
    </location>
</feature>
<evidence type="ECO:0000313" key="4">
    <source>
        <dbReference type="Proteomes" id="UP000218238"/>
    </source>
</evidence>
<proteinExistence type="predicted"/>
<dbReference type="GO" id="GO:0016020">
    <property type="term" value="C:membrane"/>
    <property type="evidence" value="ECO:0007669"/>
    <property type="project" value="InterPro"/>
</dbReference>
<dbReference type="Pfam" id="PF02325">
    <property type="entry name" value="CCB3_YggT"/>
    <property type="match status" value="1"/>
</dbReference>
<dbReference type="OrthoDB" id="468399at2"/>
<accession>A0A2A2TDV5</accession>
<dbReference type="InterPro" id="IPR003425">
    <property type="entry name" value="CCB3/YggT"/>
</dbReference>
<organism evidence="3 4">
    <name type="scientific">Brunnivagina elsteri CCALA 953</name>
    <dbReference type="NCBI Taxonomy" id="987040"/>
    <lineage>
        <taxon>Bacteria</taxon>
        <taxon>Bacillati</taxon>
        <taxon>Cyanobacteriota</taxon>
        <taxon>Cyanophyceae</taxon>
        <taxon>Nostocales</taxon>
        <taxon>Calotrichaceae</taxon>
        <taxon>Brunnivagina</taxon>
    </lineage>
</organism>
<comment type="caution">
    <text evidence="3">The sequence shown here is derived from an EMBL/GenBank/DDBJ whole genome shotgun (WGS) entry which is preliminary data.</text>
</comment>
<keyword evidence="2" id="KW-0812">Transmembrane</keyword>
<dbReference type="EMBL" id="NTFS01000312">
    <property type="protein sequence ID" value="PAX51903.1"/>
    <property type="molecule type" value="Genomic_DNA"/>
</dbReference>
<protein>
    <recommendedName>
        <fullName evidence="5">YggT family protein</fullName>
    </recommendedName>
</protein>
<sequence>MNKNPHEQSNSERRQELQDDEETFRLQQEERRLETGKRSATFAWIINSIYFLVGALEILLTLRLLLRFFGANTKNIFAQFIYNFSDPFIAPFSTLFISPVFGGGSNILDVNVLIAIIVYSLLGWLGASVVRYIYAGQRAV</sequence>
<feature type="transmembrane region" description="Helical" evidence="2">
    <location>
        <begin position="42"/>
        <end position="66"/>
    </location>
</feature>
<keyword evidence="2" id="KW-1133">Transmembrane helix</keyword>
<gene>
    <name evidence="3" type="ORF">CK510_22230</name>
</gene>
<dbReference type="AlphaFoldDB" id="A0A2A2TDV5"/>